<keyword evidence="4" id="KW-0547">Nucleotide-binding</keyword>
<dbReference type="NCBIfam" id="TIGR01596">
    <property type="entry name" value="cas3_HD"/>
    <property type="match status" value="1"/>
</dbReference>
<feature type="domain" description="HD Cas3-type" evidence="10">
    <location>
        <begin position="13"/>
        <end position="176"/>
    </location>
</feature>
<dbReference type="CDD" id="cd09641">
    <property type="entry name" value="Cas3''_I"/>
    <property type="match status" value="1"/>
</dbReference>
<keyword evidence="3" id="KW-0479">Metal-binding</keyword>
<dbReference type="CDD" id="cd17930">
    <property type="entry name" value="DEXHc_cas3"/>
    <property type="match status" value="1"/>
</dbReference>
<comment type="similarity">
    <text evidence="1">In the N-terminal section; belongs to the CRISPR-associated nuclease Cas3-HD family.</text>
</comment>
<dbReference type="PROSITE" id="PS51643">
    <property type="entry name" value="HD_CAS3"/>
    <property type="match status" value="1"/>
</dbReference>
<dbReference type="GO" id="GO:0004519">
    <property type="term" value="F:endonuclease activity"/>
    <property type="evidence" value="ECO:0007669"/>
    <property type="project" value="UniProtKB-KW"/>
</dbReference>
<evidence type="ECO:0000313" key="12">
    <source>
        <dbReference type="Proteomes" id="UP001202867"/>
    </source>
</evidence>
<evidence type="ECO:0000256" key="6">
    <source>
        <dbReference type="ARBA" id="ARBA00022806"/>
    </source>
</evidence>
<evidence type="ECO:0000256" key="8">
    <source>
        <dbReference type="ARBA" id="ARBA00023118"/>
    </source>
</evidence>
<evidence type="ECO:0000256" key="4">
    <source>
        <dbReference type="ARBA" id="ARBA00022741"/>
    </source>
</evidence>
<dbReference type="InterPro" id="IPR003607">
    <property type="entry name" value="HD/PDEase_dom"/>
</dbReference>
<protein>
    <submittedName>
        <fullName evidence="11">CRISPR-associated endonuclease Cas3</fullName>
    </submittedName>
</protein>
<dbReference type="Gene3D" id="1.10.3210.30">
    <property type="match status" value="1"/>
</dbReference>
<dbReference type="SUPFAM" id="SSF52540">
    <property type="entry name" value="P-loop containing nucleoside triphosphate hydrolases"/>
    <property type="match status" value="1"/>
</dbReference>
<evidence type="ECO:0000259" key="9">
    <source>
        <dbReference type="PROSITE" id="PS51192"/>
    </source>
</evidence>
<reference evidence="12" key="2">
    <citation type="submission" date="2023-07" db="EMBL/GenBank/DDBJ databases">
        <title>Ancylobacter moscoviensis sp. nov., facultatively methylotrophic bacteria from activated sludge and the reclassification of Starkeya novella (Starkey 1934) Kelly et al. 2000 as Ancylobacter novellus comb. nov., Starkeya koreensis Im et al. 2006 as Ancylobacter koreensis comb.nov., Angulomicrobium tetraedrale Vasil'eva et al. 1986 as Ancylobacter tetraedralis comb. nov., Angulomicrobium amanitiforme Fritz et al. 2004 as Ancylobacter amanitiformis comb. nov. and Methylorhabdus multivorans Doronina et al. 1996 as Ancylobacter multivorans comb. nov. and emended description of the genus Ancylobacter.</title>
        <authorList>
            <person name="Doronina N."/>
            <person name="Chemodurova A."/>
            <person name="Grouzdev D."/>
            <person name="Koziaeva V."/>
            <person name="Shi W."/>
            <person name="Wu L."/>
            <person name="Kaparullina E."/>
        </authorList>
    </citation>
    <scope>NUCLEOTIDE SEQUENCE [LARGE SCALE GENOMIC DNA]</scope>
    <source>
        <strain evidence="12">Jip08</strain>
    </source>
</reference>
<dbReference type="Pfam" id="PF00270">
    <property type="entry name" value="DEAD"/>
    <property type="match status" value="1"/>
</dbReference>
<organism evidence="11 12">
    <name type="scientific">Ancylobacter koreensis</name>
    <dbReference type="NCBI Taxonomy" id="266121"/>
    <lineage>
        <taxon>Bacteria</taxon>
        <taxon>Pseudomonadati</taxon>
        <taxon>Pseudomonadota</taxon>
        <taxon>Alphaproteobacteria</taxon>
        <taxon>Hyphomicrobiales</taxon>
        <taxon>Xanthobacteraceae</taxon>
        <taxon>Ancylobacter</taxon>
    </lineage>
</organism>
<evidence type="ECO:0000259" key="10">
    <source>
        <dbReference type="PROSITE" id="PS51643"/>
    </source>
</evidence>
<dbReference type="RefSeq" id="WP_247198294.1">
    <property type="nucleotide sequence ID" value="NZ_JALKCG010000001.1"/>
</dbReference>
<sequence length="776" mass="83987">MAAVHAHSLAGRPRDEWETLAEHSAAVGALAASFAEPLGWAEVLRLAATLHDIGKASPEFQAYIAGERFSGGDHSSAGARIALDHYGKGPGRALGTLLAAIIAAHHAGLADGSDLNRRMEAAHHLVPADWQHHAGALPDAAALTPRAPPPAGGPKGFAWAFLLRMLFSCLVDADFIATEGFYARATGERIERGNHTDLVVLRDRLAAFMAEKRASAPSTPLNALRAGILDHAMAKAALPPGLFSLTVPTGGGKTLASLSFALEHAVRHGLRRVILVIPYTSIIEQSAQVFREALGAQDDVLEHHASFDWEAARGRRAADDEAPDALAKLQRAAENWDVPIVVTTAVQFFESLFANRTSRCRKLHNIAGSVVVLDEVQTLPLPLLLPSLAAIEQLALNYRTSVILCTATQPALRRIDGALLDAKRVPLGLDLPEARELAPDPAGLYARLRRVAVERRTDPVPDATIAARFAEQPQMLCIVNTRGHARALFDAIRALPGAVHLSTLMCARHRRRVLADLRAKLKAREPVRLVATSLIEAGVDISFPEVWRAAAGIDAIAQAAGRCNREGELKDAAGTPGLGRVVVFEPAEGHLQHDIRLRWQAAQPVFDKHADPLGLDAVKQYFAELYWQKGEAAKAFDAAKVEAYPGILPAIGDAASGLDSPFRSIAEAFRMIDEEAMEPVVVPWKADPQDDDARSLLARIAAAELPRTADLRRLQQYVVPIPKKARDEWLLRGVLTPVHRSLGEAMLRFADDAHYRPETGVDLANMMYRDVTLNDI</sequence>
<dbReference type="InterPro" id="IPR006675">
    <property type="entry name" value="HDIG_dom"/>
</dbReference>
<evidence type="ECO:0000256" key="2">
    <source>
        <dbReference type="ARBA" id="ARBA00009046"/>
    </source>
</evidence>
<dbReference type="InterPro" id="IPR011545">
    <property type="entry name" value="DEAD/DEAH_box_helicase_dom"/>
</dbReference>
<dbReference type="NCBIfam" id="TIGR00277">
    <property type="entry name" value="HDIG"/>
    <property type="match status" value="1"/>
</dbReference>
<dbReference type="InterPro" id="IPR038257">
    <property type="entry name" value="CRISPR-assoc_Cas3_HD_sf"/>
</dbReference>
<evidence type="ECO:0000313" key="11">
    <source>
        <dbReference type="EMBL" id="MCK0206696.1"/>
    </source>
</evidence>
<dbReference type="InterPro" id="IPR014001">
    <property type="entry name" value="Helicase_ATP-bd"/>
</dbReference>
<keyword evidence="12" id="KW-1185">Reference proteome</keyword>
<reference evidence="11 12" key="1">
    <citation type="submission" date="2022-04" db="EMBL/GenBank/DDBJ databases">
        <authorList>
            <person name="Grouzdev D.S."/>
            <person name="Pantiukh K.S."/>
            <person name="Krutkina M.S."/>
        </authorList>
    </citation>
    <scope>NUCLEOTIDE SEQUENCE [LARGE SCALE GENOMIC DNA]</scope>
    <source>
        <strain evidence="11 12">Jip08</strain>
    </source>
</reference>
<keyword evidence="8" id="KW-0051">Antiviral defense</keyword>
<evidence type="ECO:0000256" key="3">
    <source>
        <dbReference type="ARBA" id="ARBA00022723"/>
    </source>
</evidence>
<feature type="domain" description="Helicase ATP-binding" evidence="9">
    <location>
        <begin position="234"/>
        <end position="427"/>
    </location>
</feature>
<dbReference type="InterPro" id="IPR006483">
    <property type="entry name" value="CRISPR-assoc_Cas3_HD"/>
</dbReference>
<keyword evidence="7" id="KW-0067">ATP-binding</keyword>
<comment type="similarity">
    <text evidence="2">In the central section; belongs to the CRISPR-associated helicase Cas3 family.</text>
</comment>
<dbReference type="Proteomes" id="UP001202867">
    <property type="component" value="Unassembled WGS sequence"/>
</dbReference>
<keyword evidence="5" id="KW-0378">Hydrolase</keyword>
<name>A0ABT0DHE3_9HYPH</name>
<keyword evidence="11" id="KW-0540">Nuclease</keyword>
<comment type="caution">
    <text evidence="11">The sequence shown here is derived from an EMBL/GenBank/DDBJ whole genome shotgun (WGS) entry which is preliminary data.</text>
</comment>
<keyword evidence="6" id="KW-0347">Helicase</keyword>
<evidence type="ECO:0000256" key="7">
    <source>
        <dbReference type="ARBA" id="ARBA00022840"/>
    </source>
</evidence>
<keyword evidence="11" id="KW-0255">Endonuclease</keyword>
<accession>A0ABT0DHE3</accession>
<dbReference type="PROSITE" id="PS51192">
    <property type="entry name" value="HELICASE_ATP_BIND_1"/>
    <property type="match status" value="1"/>
</dbReference>
<gene>
    <name evidence="11" type="ORF">MWN33_01475</name>
</gene>
<dbReference type="Gene3D" id="3.40.50.300">
    <property type="entry name" value="P-loop containing nucleotide triphosphate hydrolases"/>
    <property type="match status" value="2"/>
</dbReference>
<dbReference type="InterPro" id="IPR027417">
    <property type="entry name" value="P-loop_NTPase"/>
</dbReference>
<dbReference type="EMBL" id="JALKCG010000001">
    <property type="protein sequence ID" value="MCK0206696.1"/>
    <property type="molecule type" value="Genomic_DNA"/>
</dbReference>
<proteinExistence type="inferred from homology"/>
<dbReference type="InterPro" id="IPR054712">
    <property type="entry name" value="Cas3-like_dom"/>
</dbReference>
<evidence type="ECO:0000256" key="1">
    <source>
        <dbReference type="ARBA" id="ARBA00006847"/>
    </source>
</evidence>
<dbReference type="InterPro" id="IPR006674">
    <property type="entry name" value="HD_domain"/>
</dbReference>
<dbReference type="Pfam" id="PF22590">
    <property type="entry name" value="Cas3-like_C_2"/>
    <property type="match status" value="1"/>
</dbReference>
<dbReference type="SMART" id="SM00471">
    <property type="entry name" value="HDc"/>
    <property type="match status" value="1"/>
</dbReference>
<dbReference type="SUPFAM" id="SSF109604">
    <property type="entry name" value="HD-domain/PDEase-like"/>
    <property type="match status" value="1"/>
</dbReference>
<evidence type="ECO:0000256" key="5">
    <source>
        <dbReference type="ARBA" id="ARBA00022801"/>
    </source>
</evidence>
<dbReference type="Pfam" id="PF01966">
    <property type="entry name" value="HD"/>
    <property type="match status" value="1"/>
</dbReference>